<keyword evidence="1" id="KW-0472">Membrane</keyword>
<dbReference type="EMBL" id="GL377629">
    <property type="protein sequence ID" value="EFJ14045.1"/>
    <property type="molecule type" value="Genomic_DNA"/>
</dbReference>
<dbReference type="Pfam" id="PF02383">
    <property type="entry name" value="Syja_N"/>
    <property type="match status" value="1"/>
</dbReference>
<evidence type="ECO:0000256" key="1">
    <source>
        <dbReference type="SAM" id="Phobius"/>
    </source>
</evidence>
<dbReference type="PROSITE" id="PS50275">
    <property type="entry name" value="SAC"/>
    <property type="match status" value="1"/>
</dbReference>
<dbReference type="OMA" id="FLIARRC"/>
<feature type="domain" description="SAC" evidence="2">
    <location>
        <begin position="149"/>
        <end position="477"/>
    </location>
</feature>
<sequence>MAQFSQLPRLCASMRLLEFPERYVFEPMDGPHRPLSFDRVTGEASFVEVMPIDQDVPSSTIYGILGMIRLLAGMLLFSKVWTAFFFFFFRFARVSGTYIFVITSRDEAGTYRGVPIFRVSSMRILECNAQFEGLGDEEKKDEVHFLGLLKSVEASQGLYFSFETDLTLTTQLSPGVLKPELQSLWKMADPRFLWNRHLLEELIERKLEPYILPVIQGNIHTLGIILIGDKLATIALLSRRCIRRIGTRMWRRGANLEGYAANFVETEQILEVDGYTASYVQVRGSIPVVWEQIVDLTYKPTIRPLCLDETPKVVERHFRDISKRYGSVVAVDLIDQQGSEGVLSLAYANAMQRLVTDKLRYVQFDFHRICGHIHFERLSVLYEDVKNSILEQRFFLANATGDVVQIQLGVIRTNCVDCLDRTNVTQSLFGRKALETQLRHLGVFKASDTIHKDPSFDAKFKAMWANHGDEISIQYSGTPALKGDFVRYGKRTVFGLIRDGFNALARYFYNNFTDGVKQDAMDLVAGHYTAARNKPSPFKLNGLEALAYLPFASAVMLTGLTMTTVSLRQVGQDIYQFFYSVVWAGLTASTMALVKANGRQFCNRPRLCALH</sequence>
<evidence type="ECO:0000259" key="2">
    <source>
        <dbReference type="PROSITE" id="PS50275"/>
    </source>
</evidence>
<dbReference type="AlphaFoldDB" id="D8SNB9"/>
<keyword evidence="1" id="KW-1133">Transmembrane helix</keyword>
<evidence type="ECO:0000313" key="3">
    <source>
        <dbReference type="EMBL" id="EFJ14045.1"/>
    </source>
</evidence>
<dbReference type="eggNOG" id="KOG1889">
    <property type="taxonomic scope" value="Eukaryota"/>
</dbReference>
<dbReference type="Gramene" id="EFJ14045">
    <property type="protein sequence ID" value="EFJ14045"/>
    <property type="gene ID" value="SELMODRAFT_181271"/>
</dbReference>
<gene>
    <name evidence="3" type="ORF">SELMODRAFT_181271</name>
</gene>
<dbReference type="KEGG" id="smo:SELMODRAFT_181271"/>
<dbReference type="PANTHER" id="PTHR45662">
    <property type="entry name" value="PHOSPHATIDYLINOSITIDE PHOSPHATASE SAC1"/>
    <property type="match status" value="1"/>
</dbReference>
<dbReference type="InterPro" id="IPR002013">
    <property type="entry name" value="SAC_dom"/>
</dbReference>
<dbReference type="PANTHER" id="PTHR45662:SF2">
    <property type="entry name" value="PHOSPHATIDYLINOSITOL-3-PHOSPHATASE SAC1"/>
    <property type="match status" value="1"/>
</dbReference>
<protein>
    <recommendedName>
        <fullName evidence="2">SAC domain-containing protein</fullName>
    </recommendedName>
</protein>
<dbReference type="GO" id="GO:0005783">
    <property type="term" value="C:endoplasmic reticulum"/>
    <property type="evidence" value="ECO:0000318"/>
    <property type="project" value="GO_Central"/>
</dbReference>
<keyword evidence="1" id="KW-0812">Transmembrane</keyword>
<feature type="transmembrane region" description="Helical" evidence="1">
    <location>
        <begin position="61"/>
        <end position="89"/>
    </location>
</feature>
<dbReference type="GO" id="GO:0043812">
    <property type="term" value="F:phosphatidylinositol-4-phosphate phosphatase activity"/>
    <property type="evidence" value="ECO:0000318"/>
    <property type="project" value="GO_Central"/>
</dbReference>
<name>D8SNB9_SELML</name>
<dbReference type="Proteomes" id="UP000001514">
    <property type="component" value="Unassembled WGS sequence"/>
</dbReference>
<dbReference type="STRING" id="88036.D8SNB9"/>
<dbReference type="InParanoid" id="D8SNB9"/>
<dbReference type="HOGENOM" id="CLU_003016_7_2_1"/>
<feature type="transmembrane region" description="Helical" evidence="1">
    <location>
        <begin position="542"/>
        <end position="562"/>
    </location>
</feature>
<evidence type="ECO:0000313" key="4">
    <source>
        <dbReference type="Proteomes" id="UP000001514"/>
    </source>
</evidence>
<dbReference type="GO" id="GO:0046856">
    <property type="term" value="P:phosphatidylinositol dephosphorylation"/>
    <property type="evidence" value="ECO:0000318"/>
    <property type="project" value="GO_Central"/>
</dbReference>
<dbReference type="FunCoup" id="D8SNB9">
    <property type="interactions" value="5911"/>
</dbReference>
<proteinExistence type="predicted"/>
<accession>D8SNB9</accession>
<reference evidence="3 4" key="1">
    <citation type="journal article" date="2011" name="Science">
        <title>The Selaginella genome identifies genetic changes associated with the evolution of vascular plants.</title>
        <authorList>
            <person name="Banks J.A."/>
            <person name="Nishiyama T."/>
            <person name="Hasebe M."/>
            <person name="Bowman J.L."/>
            <person name="Gribskov M."/>
            <person name="dePamphilis C."/>
            <person name="Albert V.A."/>
            <person name="Aono N."/>
            <person name="Aoyama T."/>
            <person name="Ambrose B.A."/>
            <person name="Ashton N.W."/>
            <person name="Axtell M.J."/>
            <person name="Barker E."/>
            <person name="Barker M.S."/>
            <person name="Bennetzen J.L."/>
            <person name="Bonawitz N.D."/>
            <person name="Chapple C."/>
            <person name="Cheng C."/>
            <person name="Correa L.G."/>
            <person name="Dacre M."/>
            <person name="DeBarry J."/>
            <person name="Dreyer I."/>
            <person name="Elias M."/>
            <person name="Engstrom E.M."/>
            <person name="Estelle M."/>
            <person name="Feng L."/>
            <person name="Finet C."/>
            <person name="Floyd S.K."/>
            <person name="Frommer W.B."/>
            <person name="Fujita T."/>
            <person name="Gramzow L."/>
            <person name="Gutensohn M."/>
            <person name="Harholt J."/>
            <person name="Hattori M."/>
            <person name="Heyl A."/>
            <person name="Hirai T."/>
            <person name="Hiwatashi Y."/>
            <person name="Ishikawa M."/>
            <person name="Iwata M."/>
            <person name="Karol K.G."/>
            <person name="Koehler B."/>
            <person name="Kolukisaoglu U."/>
            <person name="Kubo M."/>
            <person name="Kurata T."/>
            <person name="Lalonde S."/>
            <person name="Li K."/>
            <person name="Li Y."/>
            <person name="Litt A."/>
            <person name="Lyons E."/>
            <person name="Manning G."/>
            <person name="Maruyama T."/>
            <person name="Michael T.P."/>
            <person name="Mikami K."/>
            <person name="Miyazaki S."/>
            <person name="Morinaga S."/>
            <person name="Murata T."/>
            <person name="Mueller-Roeber B."/>
            <person name="Nelson D.R."/>
            <person name="Obara M."/>
            <person name="Oguri Y."/>
            <person name="Olmstead R.G."/>
            <person name="Onodera N."/>
            <person name="Petersen B.L."/>
            <person name="Pils B."/>
            <person name="Prigge M."/>
            <person name="Rensing S.A."/>
            <person name="Riano-Pachon D.M."/>
            <person name="Roberts A.W."/>
            <person name="Sato Y."/>
            <person name="Scheller H.V."/>
            <person name="Schulz B."/>
            <person name="Schulz C."/>
            <person name="Shakirov E.V."/>
            <person name="Shibagaki N."/>
            <person name="Shinohara N."/>
            <person name="Shippen D.E."/>
            <person name="Soerensen I."/>
            <person name="Sotooka R."/>
            <person name="Sugimoto N."/>
            <person name="Sugita M."/>
            <person name="Sumikawa N."/>
            <person name="Tanurdzic M."/>
            <person name="Theissen G."/>
            <person name="Ulvskov P."/>
            <person name="Wakazuki S."/>
            <person name="Weng J.K."/>
            <person name="Willats W.W."/>
            <person name="Wipf D."/>
            <person name="Wolf P.G."/>
            <person name="Yang L."/>
            <person name="Zimmer A.D."/>
            <person name="Zhu Q."/>
            <person name="Mitros T."/>
            <person name="Hellsten U."/>
            <person name="Loque D."/>
            <person name="Otillar R."/>
            <person name="Salamov A."/>
            <person name="Schmutz J."/>
            <person name="Shapiro H."/>
            <person name="Lindquist E."/>
            <person name="Lucas S."/>
            <person name="Rokhsar D."/>
            <person name="Grigoriev I.V."/>
        </authorList>
    </citation>
    <scope>NUCLEOTIDE SEQUENCE [LARGE SCALE GENOMIC DNA]</scope>
</reference>
<organism evidence="4">
    <name type="scientific">Selaginella moellendorffii</name>
    <name type="common">Spikemoss</name>
    <dbReference type="NCBI Taxonomy" id="88036"/>
    <lineage>
        <taxon>Eukaryota</taxon>
        <taxon>Viridiplantae</taxon>
        <taxon>Streptophyta</taxon>
        <taxon>Embryophyta</taxon>
        <taxon>Tracheophyta</taxon>
        <taxon>Lycopodiopsida</taxon>
        <taxon>Selaginellales</taxon>
        <taxon>Selaginellaceae</taxon>
        <taxon>Selaginella</taxon>
    </lineage>
</organism>
<feature type="transmembrane region" description="Helical" evidence="1">
    <location>
        <begin position="574"/>
        <end position="594"/>
    </location>
</feature>
<keyword evidence="4" id="KW-1185">Reference proteome</keyword>